<accession>A0A090M0C1</accession>
<dbReference type="OrthoDB" id="275715at2759"/>
<dbReference type="EMBL" id="CAID01000004">
    <property type="protein sequence ID" value="CEF97626.1"/>
    <property type="molecule type" value="Genomic_DNA"/>
</dbReference>
<gene>
    <name evidence="2" type="ORF">OT_ostta04g03130</name>
</gene>
<sequence length="86" mass="9757">MRARELARRARALYRELFRVSKAFPTANRGAYVRAKTRAEFEKNASVEGDALEEALRLGEAQVENARASAEHLTKVFADERVHARV</sequence>
<proteinExistence type="predicted"/>
<dbReference type="KEGG" id="ota:OT_ostta04g03130"/>
<dbReference type="InParanoid" id="A0A090M0C1"/>
<reference evidence="2 3" key="2">
    <citation type="journal article" date="2014" name="BMC Genomics">
        <title>An improved genome of the model marine alga Ostreococcus tauri unfolds by assessing Illumina de novo assemblies.</title>
        <authorList>
            <person name="Blanc-Mathieu R."/>
            <person name="Verhelst B."/>
            <person name="Derelle E."/>
            <person name="Rombauts S."/>
            <person name="Bouget F.Y."/>
            <person name="Carre I."/>
            <person name="Chateau A."/>
            <person name="Eyre-Walker A."/>
            <person name="Grimsley N."/>
            <person name="Moreau H."/>
            <person name="Piegu B."/>
            <person name="Rivals E."/>
            <person name="Schackwitz W."/>
            <person name="Van de Peer Y."/>
            <person name="Piganeau G."/>
        </authorList>
    </citation>
    <scope>NUCLEOTIDE SEQUENCE [LARGE SCALE GENOMIC DNA]</scope>
    <source>
        <strain evidence="3">OTTH 0595 / CCAP 157/2 / RCC745</strain>
    </source>
</reference>
<dbReference type="RefSeq" id="XP_003078848.2">
    <property type="nucleotide sequence ID" value="XM_003078800.2"/>
</dbReference>
<evidence type="ECO:0000313" key="3">
    <source>
        <dbReference type="Proteomes" id="UP000009170"/>
    </source>
</evidence>
<protein>
    <submittedName>
        <fullName evidence="2">Complex 1 LYR protein</fullName>
    </submittedName>
</protein>
<dbReference type="CDD" id="cd20251">
    <property type="entry name" value="Complex1_LYR_SF"/>
    <property type="match status" value="1"/>
</dbReference>
<evidence type="ECO:0000259" key="1">
    <source>
        <dbReference type="Pfam" id="PF05347"/>
    </source>
</evidence>
<feature type="domain" description="Complex 1 LYR protein" evidence="1">
    <location>
        <begin position="8"/>
        <end position="64"/>
    </location>
</feature>
<comment type="caution">
    <text evidence="2">The sequence shown here is derived from an EMBL/GenBank/DDBJ whole genome shotgun (WGS) entry which is preliminary data.</text>
</comment>
<reference evidence="3" key="1">
    <citation type="journal article" date="2006" name="Proc. Natl. Acad. Sci. U.S.A.">
        <title>Genome analysis of the smallest free-living eukaryote Ostreococcus tauri unveils many unique features.</title>
        <authorList>
            <person name="Derelle E."/>
            <person name="Ferraz C."/>
            <person name="Rombauts S."/>
            <person name="Rouze P."/>
            <person name="Worden A.Z."/>
            <person name="Robbens S."/>
            <person name="Partensky F."/>
            <person name="Degroeve S."/>
            <person name="Echeynie S."/>
            <person name="Cooke R."/>
            <person name="Saeys Y."/>
            <person name="Wuyts J."/>
            <person name="Jabbari K."/>
            <person name="Bowler C."/>
            <person name="Panaud O."/>
            <person name="Piegu B."/>
            <person name="Ball S.G."/>
            <person name="Ral J.-P."/>
            <person name="Bouget F.-Y."/>
            <person name="Piganeau G."/>
            <person name="De Baets B."/>
            <person name="Picard A."/>
            <person name="Delseny M."/>
            <person name="Demaille J."/>
            <person name="Van de Peer Y."/>
            <person name="Moreau H."/>
        </authorList>
    </citation>
    <scope>NUCLEOTIDE SEQUENCE [LARGE SCALE GENOMIC DNA]</scope>
    <source>
        <strain evidence="3">OTTH 0595 / CCAP 157/2 / RCC745</strain>
    </source>
</reference>
<dbReference type="InterPro" id="IPR008011">
    <property type="entry name" value="Complex1_LYR_dom"/>
</dbReference>
<dbReference type="AlphaFoldDB" id="A0A090M0C1"/>
<dbReference type="Pfam" id="PF05347">
    <property type="entry name" value="Complex1_LYR"/>
    <property type="match status" value="1"/>
</dbReference>
<dbReference type="GeneID" id="9834191"/>
<keyword evidence="3" id="KW-1185">Reference proteome</keyword>
<organism evidence="2 3">
    <name type="scientific">Ostreococcus tauri</name>
    <name type="common">Marine green alga</name>
    <dbReference type="NCBI Taxonomy" id="70448"/>
    <lineage>
        <taxon>Eukaryota</taxon>
        <taxon>Viridiplantae</taxon>
        <taxon>Chlorophyta</taxon>
        <taxon>Mamiellophyceae</taxon>
        <taxon>Mamiellales</taxon>
        <taxon>Bathycoccaceae</taxon>
        <taxon>Ostreococcus</taxon>
    </lineage>
</organism>
<dbReference type="Proteomes" id="UP000009170">
    <property type="component" value="Unassembled WGS sequence"/>
</dbReference>
<evidence type="ECO:0000313" key="2">
    <source>
        <dbReference type="EMBL" id="CEF97626.1"/>
    </source>
</evidence>
<name>A0A090M0C1_OSTTA</name>